<reference evidence="7 8" key="1">
    <citation type="submission" date="2024-03" db="EMBL/GenBank/DDBJ databases">
        <title>Community enrichment and isolation of bacterial strains for fucoidan degradation.</title>
        <authorList>
            <person name="Sichert A."/>
        </authorList>
    </citation>
    <scope>NUCLEOTIDE SEQUENCE [LARGE SCALE GENOMIC DNA]</scope>
    <source>
        <strain evidence="7 8">AS81</strain>
    </source>
</reference>
<dbReference type="PANTHER" id="PTHR42973:SF39">
    <property type="entry name" value="FAD-BINDING PCMH-TYPE DOMAIN-CONTAINING PROTEIN"/>
    <property type="match status" value="1"/>
</dbReference>
<dbReference type="InterPro" id="IPR036318">
    <property type="entry name" value="FAD-bd_PCMH-like_sf"/>
</dbReference>
<dbReference type="PROSITE" id="PS51257">
    <property type="entry name" value="PROKAR_LIPOPROTEIN"/>
    <property type="match status" value="1"/>
</dbReference>
<dbReference type="Gene3D" id="3.30.465.10">
    <property type="match status" value="1"/>
</dbReference>
<evidence type="ECO:0000256" key="5">
    <source>
        <dbReference type="ARBA" id="ARBA00023002"/>
    </source>
</evidence>
<dbReference type="Pfam" id="PF08031">
    <property type="entry name" value="BBE"/>
    <property type="match status" value="1"/>
</dbReference>
<evidence type="ECO:0000256" key="3">
    <source>
        <dbReference type="ARBA" id="ARBA00022630"/>
    </source>
</evidence>
<evidence type="ECO:0000256" key="4">
    <source>
        <dbReference type="ARBA" id="ARBA00022827"/>
    </source>
</evidence>
<keyword evidence="3" id="KW-0285">Flavoprotein</keyword>
<evidence type="ECO:0000256" key="2">
    <source>
        <dbReference type="ARBA" id="ARBA00005466"/>
    </source>
</evidence>
<dbReference type="InterPro" id="IPR016169">
    <property type="entry name" value="FAD-bd_PCMH_sub2"/>
</dbReference>
<comment type="similarity">
    <text evidence="2">Belongs to the oxygen-dependent FAD-linked oxidoreductase family.</text>
</comment>
<organism evidence="7 8">
    <name type="scientific">Pseudoalteromonas neustonica</name>
    <dbReference type="NCBI Taxonomy" id="1840331"/>
    <lineage>
        <taxon>Bacteria</taxon>
        <taxon>Pseudomonadati</taxon>
        <taxon>Pseudomonadota</taxon>
        <taxon>Gammaproteobacteria</taxon>
        <taxon>Alteromonadales</taxon>
        <taxon>Pseudoalteromonadaceae</taxon>
        <taxon>Pseudoalteromonas</taxon>
    </lineage>
</organism>
<proteinExistence type="inferred from homology"/>
<sequence>MDRRQFMGFSAASFFLTACGGSSNSKQAPVIGIQPVTPPVESVLTKSQWEELKSSLDGQLILPTDNSTYPTARLVFNTRYDHIYPQAIARCANEQDVITALSFTKQHSMHVTSRCGSHSYIGNSTTQGLVIDVTPMDSISITANTATIGAGARLADVCDKLTENNVAVALGSCLSVGIAGLTLGGGFGVVGRAYGLTCDSLVAVDIISAQGEKLTCDKNQHSDLFWALRGGGGGNFGVVTSFTFKTHATSDITVFEANFSFADFEKVMASWQALPDLWPDEMWGQFLPDWSNATSRVNVRAFCVNSATDATPYWQDFMHSIDATPSSNTVTTAPYRDVMLGTCSASATACHLATQFEGGRMSRSAFAASSDFFDKEIPPAGINTLKEYIEKSILEGNRGMIIFNLMGGKISQFEPNETAFVHRNARVSAEYYTALPLSASDNTIDAAQKWENSFRQIMSPWSSGGAYVNYLDPLINDPQSAYFGENLLKLKQVKLQYDPNWLFKSSQGIAPA</sequence>
<gene>
    <name evidence="7" type="ORF">WNY63_04135</name>
</gene>
<dbReference type="PROSITE" id="PS51387">
    <property type="entry name" value="FAD_PCMH"/>
    <property type="match status" value="1"/>
</dbReference>
<dbReference type="InterPro" id="IPR050416">
    <property type="entry name" value="FAD-linked_Oxidoreductase"/>
</dbReference>
<evidence type="ECO:0000313" key="8">
    <source>
        <dbReference type="Proteomes" id="UP001388366"/>
    </source>
</evidence>
<comment type="caution">
    <text evidence="7">The sequence shown here is derived from an EMBL/GenBank/DDBJ whole genome shotgun (WGS) entry which is preliminary data.</text>
</comment>
<name>A0ABU9U0H7_9GAMM</name>
<accession>A0ABU9U0H7</accession>
<dbReference type="Proteomes" id="UP001388366">
    <property type="component" value="Unassembled WGS sequence"/>
</dbReference>
<evidence type="ECO:0000256" key="1">
    <source>
        <dbReference type="ARBA" id="ARBA00001974"/>
    </source>
</evidence>
<dbReference type="InterPro" id="IPR016167">
    <property type="entry name" value="FAD-bd_PCMH_sub1"/>
</dbReference>
<keyword evidence="5" id="KW-0560">Oxidoreductase</keyword>
<dbReference type="InterPro" id="IPR016166">
    <property type="entry name" value="FAD-bd_PCMH"/>
</dbReference>
<keyword evidence="8" id="KW-1185">Reference proteome</keyword>
<dbReference type="InterPro" id="IPR012951">
    <property type="entry name" value="BBE"/>
</dbReference>
<evidence type="ECO:0000313" key="7">
    <source>
        <dbReference type="EMBL" id="MEM5549921.1"/>
    </source>
</evidence>
<dbReference type="Pfam" id="PF01565">
    <property type="entry name" value="FAD_binding_4"/>
    <property type="match status" value="1"/>
</dbReference>
<dbReference type="RefSeq" id="WP_342883337.1">
    <property type="nucleotide sequence ID" value="NZ_JBBMQU010000005.1"/>
</dbReference>
<dbReference type="PANTHER" id="PTHR42973">
    <property type="entry name" value="BINDING OXIDOREDUCTASE, PUTATIVE (AFU_ORTHOLOGUE AFUA_1G17690)-RELATED"/>
    <property type="match status" value="1"/>
</dbReference>
<dbReference type="SUPFAM" id="SSF56176">
    <property type="entry name" value="FAD-binding/transporter-associated domain-like"/>
    <property type="match status" value="1"/>
</dbReference>
<protein>
    <submittedName>
        <fullName evidence="7">FAD-binding oxidoreductase</fullName>
    </submittedName>
</protein>
<feature type="domain" description="FAD-binding PCMH-type" evidence="6">
    <location>
        <begin position="80"/>
        <end position="249"/>
    </location>
</feature>
<dbReference type="EMBL" id="JBBMQU010000005">
    <property type="protein sequence ID" value="MEM5549921.1"/>
    <property type="molecule type" value="Genomic_DNA"/>
</dbReference>
<keyword evidence="4" id="KW-0274">FAD</keyword>
<dbReference type="InterPro" id="IPR006094">
    <property type="entry name" value="Oxid_FAD_bind_N"/>
</dbReference>
<dbReference type="Gene3D" id="3.30.43.10">
    <property type="entry name" value="Uridine Diphospho-n-acetylenolpyruvylglucosamine Reductase, domain 2"/>
    <property type="match status" value="1"/>
</dbReference>
<evidence type="ECO:0000259" key="6">
    <source>
        <dbReference type="PROSITE" id="PS51387"/>
    </source>
</evidence>
<dbReference type="Gene3D" id="3.40.462.20">
    <property type="match status" value="1"/>
</dbReference>
<comment type="cofactor">
    <cofactor evidence="1">
        <name>FAD</name>
        <dbReference type="ChEBI" id="CHEBI:57692"/>
    </cofactor>
</comment>